<dbReference type="EMBL" id="JBHRST010000008">
    <property type="protein sequence ID" value="MFC3097326.1"/>
    <property type="molecule type" value="Genomic_DNA"/>
</dbReference>
<evidence type="ECO:0000313" key="6">
    <source>
        <dbReference type="Proteomes" id="UP001595456"/>
    </source>
</evidence>
<dbReference type="RefSeq" id="WP_336926087.1">
    <property type="nucleotide sequence ID" value="NZ_JBANRO010000006.1"/>
</dbReference>
<keyword evidence="3" id="KW-0175">Coiled coil</keyword>
<dbReference type="CDD" id="cd01949">
    <property type="entry name" value="GGDEF"/>
    <property type="match status" value="1"/>
</dbReference>
<proteinExistence type="predicted"/>
<dbReference type="SMART" id="SM00267">
    <property type="entry name" value="GGDEF"/>
    <property type="match status" value="1"/>
</dbReference>
<dbReference type="EC" id="2.7.7.65" evidence="1"/>
<protein>
    <recommendedName>
        <fullName evidence="1">diguanylate cyclase</fullName>
        <ecNumber evidence="1">2.7.7.65</ecNumber>
    </recommendedName>
</protein>
<dbReference type="Proteomes" id="UP001595456">
    <property type="component" value="Unassembled WGS sequence"/>
</dbReference>
<comment type="catalytic activity">
    <reaction evidence="2">
        <text>2 GTP = 3',3'-c-di-GMP + 2 diphosphate</text>
        <dbReference type="Rhea" id="RHEA:24898"/>
        <dbReference type="ChEBI" id="CHEBI:33019"/>
        <dbReference type="ChEBI" id="CHEBI:37565"/>
        <dbReference type="ChEBI" id="CHEBI:58805"/>
        <dbReference type="EC" id="2.7.7.65"/>
    </reaction>
</comment>
<accession>A0ABV7E5U6</accession>
<evidence type="ECO:0000256" key="2">
    <source>
        <dbReference type="ARBA" id="ARBA00034247"/>
    </source>
</evidence>
<evidence type="ECO:0000259" key="4">
    <source>
        <dbReference type="PROSITE" id="PS50887"/>
    </source>
</evidence>
<reference evidence="6" key="1">
    <citation type="journal article" date="2019" name="Int. J. Syst. Evol. Microbiol.">
        <title>The Global Catalogue of Microorganisms (GCM) 10K type strain sequencing project: providing services to taxonomists for standard genome sequencing and annotation.</title>
        <authorList>
            <consortium name="The Broad Institute Genomics Platform"/>
            <consortium name="The Broad Institute Genome Sequencing Center for Infectious Disease"/>
            <person name="Wu L."/>
            <person name="Ma J."/>
        </authorList>
    </citation>
    <scope>NUCLEOTIDE SEQUENCE [LARGE SCALE GENOMIC DNA]</scope>
    <source>
        <strain evidence="6">KCTC 52607</strain>
    </source>
</reference>
<dbReference type="Gene3D" id="3.30.70.270">
    <property type="match status" value="1"/>
</dbReference>
<dbReference type="PANTHER" id="PTHR45138:SF9">
    <property type="entry name" value="DIGUANYLATE CYCLASE DGCM-RELATED"/>
    <property type="match status" value="1"/>
</dbReference>
<dbReference type="InterPro" id="IPR000160">
    <property type="entry name" value="GGDEF_dom"/>
</dbReference>
<dbReference type="Pfam" id="PF00990">
    <property type="entry name" value="GGDEF"/>
    <property type="match status" value="1"/>
</dbReference>
<evidence type="ECO:0000313" key="5">
    <source>
        <dbReference type="EMBL" id="MFC3097326.1"/>
    </source>
</evidence>
<comment type="caution">
    <text evidence="5">The sequence shown here is derived from an EMBL/GenBank/DDBJ whole genome shotgun (WGS) entry which is preliminary data.</text>
</comment>
<dbReference type="SUPFAM" id="SSF55073">
    <property type="entry name" value="Nucleotide cyclase"/>
    <property type="match status" value="1"/>
</dbReference>
<dbReference type="InterPro" id="IPR029787">
    <property type="entry name" value="Nucleotide_cyclase"/>
</dbReference>
<evidence type="ECO:0000256" key="3">
    <source>
        <dbReference type="SAM" id="Coils"/>
    </source>
</evidence>
<dbReference type="InterPro" id="IPR050469">
    <property type="entry name" value="Diguanylate_Cyclase"/>
</dbReference>
<dbReference type="InterPro" id="IPR043128">
    <property type="entry name" value="Rev_trsase/Diguanyl_cyclase"/>
</dbReference>
<feature type="coiled-coil region" evidence="3">
    <location>
        <begin position="177"/>
        <end position="211"/>
    </location>
</feature>
<keyword evidence="6" id="KW-1185">Reference proteome</keyword>
<dbReference type="NCBIfam" id="TIGR00254">
    <property type="entry name" value="GGDEF"/>
    <property type="match status" value="1"/>
</dbReference>
<feature type="domain" description="GGDEF" evidence="4">
    <location>
        <begin position="242"/>
        <end position="377"/>
    </location>
</feature>
<dbReference type="PROSITE" id="PS50887">
    <property type="entry name" value="GGDEF"/>
    <property type="match status" value="1"/>
</dbReference>
<evidence type="ECO:0000256" key="1">
    <source>
        <dbReference type="ARBA" id="ARBA00012528"/>
    </source>
</evidence>
<dbReference type="PANTHER" id="PTHR45138">
    <property type="entry name" value="REGULATORY COMPONENTS OF SENSORY TRANSDUCTION SYSTEM"/>
    <property type="match status" value="1"/>
</dbReference>
<name>A0ABV7E5U6_9SPHN</name>
<organism evidence="5 6">
    <name type="scientific">Alteraurantiacibacter palmitatis</name>
    <dbReference type="NCBI Taxonomy" id="2054628"/>
    <lineage>
        <taxon>Bacteria</taxon>
        <taxon>Pseudomonadati</taxon>
        <taxon>Pseudomonadota</taxon>
        <taxon>Alphaproteobacteria</taxon>
        <taxon>Sphingomonadales</taxon>
        <taxon>Erythrobacteraceae</taxon>
        <taxon>Alteraurantiacibacter</taxon>
    </lineage>
</organism>
<sequence>MTYASPYPEMPDNTGGLLSWLGFGRQPRPAEIPSVPSVPVADDASQRARRHLLEQVSAFLLENGLEVTAQNLVTAHGIFSGLNPGLRRQVQAKRESGCPITQAWLDRASANDALDGDQFVKQLVSQLEQGIASFSRSTSNARSATRTYGDALAQHVGELEAAPPDAGTIITELAQYARAMLERSRKAEAELRQSEQEAASLRRNLDRARRDAEVDFLTGLPNRRAFESALERHRSEAAEMGEPLCVAFCDIDHFKLVNDTHGHEAGDRILCVVAKTLSQISGEKCHIARHGGEEFVMLFRGLSTEEAFELLDNARAELAARKLVNRRTELPFGQVTFSGGIADVFAYADARLALAAADEALYRAKEAGRNRIMLAKKEG</sequence>
<gene>
    <name evidence="5" type="ORF">ACFODU_05860</name>
</gene>